<comment type="caution">
    <text evidence="2">The sequence shown here is derived from an EMBL/GenBank/DDBJ whole genome shotgun (WGS) entry which is preliminary data.</text>
</comment>
<keyword evidence="1" id="KW-0472">Membrane</keyword>
<sequence>MRGHTSFALRMIPSSSGIRSRYGNVDPGSVLRAMTKSSGILILTLPASCHPGVVVLAIGIGYRTLRHRLDHQAQA</sequence>
<name>A0ABP8WHP7_9ACTN</name>
<proteinExistence type="predicted"/>
<organism evidence="2 3">
    <name type="scientific">Nocardioides nanhaiensis</name>
    <dbReference type="NCBI Taxonomy" id="1476871"/>
    <lineage>
        <taxon>Bacteria</taxon>
        <taxon>Bacillati</taxon>
        <taxon>Actinomycetota</taxon>
        <taxon>Actinomycetes</taxon>
        <taxon>Propionibacteriales</taxon>
        <taxon>Nocardioidaceae</taxon>
        <taxon>Nocardioides</taxon>
    </lineage>
</organism>
<keyword evidence="1" id="KW-0812">Transmembrane</keyword>
<evidence type="ECO:0000313" key="3">
    <source>
        <dbReference type="Proteomes" id="UP001500621"/>
    </source>
</evidence>
<evidence type="ECO:0000256" key="1">
    <source>
        <dbReference type="SAM" id="Phobius"/>
    </source>
</evidence>
<feature type="transmembrane region" description="Helical" evidence="1">
    <location>
        <begin position="40"/>
        <end position="62"/>
    </location>
</feature>
<reference evidence="3" key="1">
    <citation type="journal article" date="2019" name="Int. J. Syst. Evol. Microbiol.">
        <title>The Global Catalogue of Microorganisms (GCM) 10K type strain sequencing project: providing services to taxonomists for standard genome sequencing and annotation.</title>
        <authorList>
            <consortium name="The Broad Institute Genomics Platform"/>
            <consortium name="The Broad Institute Genome Sequencing Center for Infectious Disease"/>
            <person name="Wu L."/>
            <person name="Ma J."/>
        </authorList>
    </citation>
    <scope>NUCLEOTIDE SEQUENCE [LARGE SCALE GENOMIC DNA]</scope>
    <source>
        <strain evidence="3">JCM 18127</strain>
    </source>
</reference>
<accession>A0ABP8WHP7</accession>
<dbReference type="Proteomes" id="UP001500621">
    <property type="component" value="Unassembled WGS sequence"/>
</dbReference>
<evidence type="ECO:0000313" key="2">
    <source>
        <dbReference type="EMBL" id="GAA4689463.1"/>
    </source>
</evidence>
<protein>
    <submittedName>
        <fullName evidence="2">Uncharacterized protein</fullName>
    </submittedName>
</protein>
<keyword evidence="1" id="KW-1133">Transmembrane helix</keyword>
<dbReference type="EMBL" id="BAABIM010000003">
    <property type="protein sequence ID" value="GAA4689463.1"/>
    <property type="molecule type" value="Genomic_DNA"/>
</dbReference>
<keyword evidence="3" id="KW-1185">Reference proteome</keyword>
<gene>
    <name evidence="2" type="ORF">GCM10023226_29150</name>
</gene>